<evidence type="ECO:0000313" key="2">
    <source>
        <dbReference type="Proteomes" id="UP000604046"/>
    </source>
</evidence>
<evidence type="ECO:0000313" key="1">
    <source>
        <dbReference type="EMBL" id="CAE7502385.1"/>
    </source>
</evidence>
<sequence>MTHHLPRDHMYNFYAPLLPLMSLPLLSATKPKPSKGAMRSKPSPSLSKSVSFSDMRLLKQRRVEMLASVAVQSFSQSSELQPLEFNPFLDQCLLGGLLEVGRPGYAAEHRAAAEGSVFDPAGLLEEDEVFEKGLFDMSINNGRLGLLAAAITGAEPEEEFDEEELLMSLWYLKKRRGYHSFPTHVKGRRYFPIPRPACVRL</sequence>
<dbReference type="EMBL" id="CAJNDS010002505">
    <property type="protein sequence ID" value="CAE7502385.1"/>
    <property type="molecule type" value="Genomic_DNA"/>
</dbReference>
<proteinExistence type="predicted"/>
<gene>
    <name evidence="1" type="ORF">SNAT2548_LOCUS28137</name>
</gene>
<keyword evidence="2" id="KW-1185">Reference proteome</keyword>
<dbReference type="OrthoDB" id="9970435at2759"/>
<comment type="caution">
    <text evidence="1">The sequence shown here is derived from an EMBL/GenBank/DDBJ whole genome shotgun (WGS) entry which is preliminary data.</text>
</comment>
<dbReference type="AlphaFoldDB" id="A0A812T1A6"/>
<organism evidence="1 2">
    <name type="scientific">Symbiodinium natans</name>
    <dbReference type="NCBI Taxonomy" id="878477"/>
    <lineage>
        <taxon>Eukaryota</taxon>
        <taxon>Sar</taxon>
        <taxon>Alveolata</taxon>
        <taxon>Dinophyceae</taxon>
        <taxon>Suessiales</taxon>
        <taxon>Symbiodiniaceae</taxon>
        <taxon>Symbiodinium</taxon>
    </lineage>
</organism>
<dbReference type="Proteomes" id="UP000604046">
    <property type="component" value="Unassembled WGS sequence"/>
</dbReference>
<reference evidence="1" key="1">
    <citation type="submission" date="2021-02" db="EMBL/GenBank/DDBJ databases">
        <authorList>
            <person name="Dougan E. K."/>
            <person name="Rhodes N."/>
            <person name="Thang M."/>
            <person name="Chan C."/>
        </authorList>
    </citation>
    <scope>NUCLEOTIDE SEQUENCE</scope>
</reference>
<protein>
    <submittedName>
        <fullName evidence="1">Uncharacterized protein</fullName>
    </submittedName>
</protein>
<name>A0A812T1A6_9DINO</name>
<accession>A0A812T1A6</accession>